<organism evidence="1 2">
    <name type="scientific">Streptomyces sviceus (strain ATCC 29083 / DSM 924 / JCM 4929 / NBRC 13980 / NCIMB 11184 / NRRL 5439 / UC 5370)</name>
    <dbReference type="NCBI Taxonomy" id="463191"/>
    <lineage>
        <taxon>Bacteria</taxon>
        <taxon>Bacillati</taxon>
        <taxon>Actinomycetota</taxon>
        <taxon>Actinomycetes</taxon>
        <taxon>Kitasatosporales</taxon>
        <taxon>Streptomycetaceae</taxon>
        <taxon>Streptomyces</taxon>
    </lineage>
</organism>
<dbReference type="Proteomes" id="UP000002785">
    <property type="component" value="Chromosome"/>
</dbReference>
<protein>
    <submittedName>
        <fullName evidence="1">Uncharacterized protein</fullName>
    </submittedName>
</protein>
<evidence type="ECO:0000313" key="2">
    <source>
        <dbReference type="Proteomes" id="UP000002785"/>
    </source>
</evidence>
<dbReference type="HOGENOM" id="CLU_2829575_0_0_11"/>
<sequence length="66" mass="7549">MVCDLRFRHASGSWERRRVVVRRGICDGRSTGSGVWDQVLNALRDSIGTPDTNPSTYYTIKRKPRP</sequence>
<dbReference type="AlphaFoldDB" id="B5I495"/>
<dbReference type="EMBL" id="CM000951">
    <property type="protein sequence ID" value="EDY59900.1"/>
    <property type="molecule type" value="Genomic_DNA"/>
</dbReference>
<keyword evidence="2" id="KW-1185">Reference proteome</keyword>
<accession>B5I495</accession>
<gene>
    <name evidence="1" type="ORF">SSEG_06419</name>
</gene>
<name>B5I495_STRX2</name>
<evidence type="ECO:0000313" key="1">
    <source>
        <dbReference type="EMBL" id="EDY59900.1"/>
    </source>
</evidence>
<proteinExistence type="predicted"/>
<reference evidence="1" key="1">
    <citation type="submission" date="2009-10" db="EMBL/GenBank/DDBJ databases">
        <title>The genome sequence of Streptomyces sviceus strain ATCC 29083.</title>
        <authorList>
            <consortium name="The Broad Institute Genome Sequencing Platform"/>
            <consortium name="Broad Institute Microbial Sequencing Center"/>
            <person name="Fischbach M."/>
            <person name="Godfrey P."/>
            <person name="Ward D."/>
            <person name="Young S."/>
            <person name="Zeng Q."/>
            <person name="Koehrsen M."/>
            <person name="Alvarado L."/>
            <person name="Berlin A.M."/>
            <person name="Bochicchio J."/>
            <person name="Borenstein D."/>
            <person name="Chapman S.B."/>
            <person name="Chen Z."/>
            <person name="Engels R."/>
            <person name="Freedman E."/>
            <person name="Gellesch M."/>
            <person name="Goldberg J."/>
            <person name="Griggs A."/>
            <person name="Gujja S."/>
            <person name="Heilman E.R."/>
            <person name="Heiman D.I."/>
            <person name="Hepburn T.A."/>
            <person name="Howarth C."/>
            <person name="Jen D."/>
            <person name="Larson L."/>
            <person name="Lewis B."/>
            <person name="Mehta T."/>
            <person name="Park D."/>
            <person name="Pearson M."/>
            <person name="Richards J."/>
            <person name="Roberts A."/>
            <person name="Saif S."/>
            <person name="Shea T.D."/>
            <person name="Shenoy N."/>
            <person name="Sisk P."/>
            <person name="Stolte C."/>
            <person name="Sykes S.N."/>
            <person name="Thomson T."/>
            <person name="Walk T."/>
            <person name="White J."/>
            <person name="Yandava C."/>
            <person name="Straight P."/>
            <person name="Clardy J."/>
            <person name="Hung D."/>
            <person name="Kolter R."/>
            <person name="Mekalanos J."/>
            <person name="Walker S."/>
            <person name="Walsh C.T."/>
            <person name="Wieland-Brown L.C."/>
            <person name="Haas B."/>
            <person name="Nusbaum C."/>
            <person name="Birren B."/>
        </authorList>
    </citation>
    <scope>NUCLEOTIDE SEQUENCE [LARGE SCALE GENOMIC DNA]</scope>
    <source>
        <strain evidence="1">ATCC 29083</strain>
    </source>
</reference>